<dbReference type="EMBL" id="CAADIW010000045">
    <property type="protein sequence ID" value="VFS40749.1"/>
    <property type="molecule type" value="Genomic_DNA"/>
</dbReference>
<name>A0A484Z3X1_9ENTR</name>
<proteinExistence type="predicted"/>
<accession>A0A484Z3X1</accession>
<evidence type="ECO:0000313" key="2">
    <source>
        <dbReference type="Proteomes" id="UP000351155"/>
    </source>
</evidence>
<reference evidence="1 2" key="1">
    <citation type="submission" date="2019-03" db="EMBL/GenBank/DDBJ databases">
        <authorList>
            <consortium name="Pathogen Informatics"/>
        </authorList>
    </citation>
    <scope>NUCLEOTIDE SEQUENCE [LARGE SCALE GENOMIC DNA]</scope>
    <source>
        <strain evidence="1 2">NCTC12126</strain>
    </source>
</reference>
<dbReference type="AlphaFoldDB" id="A0A484Z3X1"/>
<gene>
    <name evidence="1" type="ORF">NCTC12126_04208</name>
</gene>
<dbReference type="Proteomes" id="UP000351155">
    <property type="component" value="Unassembled WGS sequence"/>
</dbReference>
<evidence type="ECO:0000313" key="1">
    <source>
        <dbReference type="EMBL" id="VFS40749.1"/>
    </source>
</evidence>
<protein>
    <submittedName>
        <fullName evidence="1">Bacteriophage protein</fullName>
    </submittedName>
</protein>
<sequence>MKLTPIIAALRARCPLFENRVGGAAQFKAIPEAESSGYQLRMLCQPKTSRASRNRRRITGRI</sequence>
<organism evidence="1 2">
    <name type="scientific">Enterobacter cancerogenus</name>
    <dbReference type="NCBI Taxonomy" id="69218"/>
    <lineage>
        <taxon>Bacteria</taxon>
        <taxon>Pseudomonadati</taxon>
        <taxon>Pseudomonadota</taxon>
        <taxon>Gammaproteobacteria</taxon>
        <taxon>Enterobacterales</taxon>
        <taxon>Enterobacteriaceae</taxon>
        <taxon>Enterobacter</taxon>
        <taxon>Enterobacter cloacae complex</taxon>
    </lineage>
</organism>